<protein>
    <recommendedName>
        <fullName evidence="1">Bro-N domain-containing protein</fullName>
    </recommendedName>
</protein>
<comment type="caution">
    <text evidence="2">The sequence shown here is derived from an EMBL/GenBank/DDBJ whole genome shotgun (WGS) entry which is preliminary data.</text>
</comment>
<feature type="domain" description="Bro-N" evidence="1">
    <location>
        <begin position="1"/>
        <end position="127"/>
    </location>
</feature>
<proteinExistence type="predicted"/>
<dbReference type="EMBL" id="SZVP01000026">
    <property type="protein sequence ID" value="TMM41368.1"/>
    <property type="molecule type" value="Genomic_DNA"/>
</dbReference>
<dbReference type="InterPro" id="IPR003497">
    <property type="entry name" value="BRO_N_domain"/>
</dbReference>
<evidence type="ECO:0000313" key="3">
    <source>
        <dbReference type="Proteomes" id="UP000307702"/>
    </source>
</evidence>
<dbReference type="RefSeq" id="WP_138624460.1">
    <property type="nucleotide sequence ID" value="NZ_SZVP01000026.1"/>
</dbReference>
<reference evidence="2 3" key="1">
    <citation type="submission" date="2019-05" db="EMBL/GenBank/DDBJ databases">
        <title>Colwellia ponticola sp. nov., isolated from seawater.</title>
        <authorList>
            <person name="Yoon J.-H."/>
        </authorList>
    </citation>
    <scope>NUCLEOTIDE SEQUENCE [LARGE SCALE GENOMIC DNA]</scope>
    <source>
        <strain evidence="2 3">OISW-25</strain>
    </source>
</reference>
<sequence length="254" mass="29221">MEEIKHQLLYPSATGEVEIRTIDRNGRVLFCFPDVVKVLSKDNRHFSHINGNKESFQGLLSKSAKVLKDKDRILVPLEDNNEFGSQYDYFITEAGLYRIVTVDESEAALKFQDWVYEDVLPSIRKFGKYPAPKEGVSEMGTMVSLLQQNVNLLAQEIEKRELLEQKVYSIDERVSAIESEFEDSNLLTIQSVLHNIDQLHLGVENIWAWCEKIRLQSGADHQKCNSGDRLNTKYPIFVITQAINEFKSTQQFNC</sequence>
<dbReference type="Proteomes" id="UP000307702">
    <property type="component" value="Unassembled WGS sequence"/>
</dbReference>
<dbReference type="PROSITE" id="PS51750">
    <property type="entry name" value="BRO_N"/>
    <property type="match status" value="1"/>
</dbReference>
<dbReference type="Pfam" id="PF02498">
    <property type="entry name" value="Bro-N"/>
    <property type="match status" value="1"/>
</dbReference>
<evidence type="ECO:0000313" key="2">
    <source>
        <dbReference type="EMBL" id="TMM41368.1"/>
    </source>
</evidence>
<gene>
    <name evidence="2" type="ORF">FCS21_15600</name>
</gene>
<accession>A0A8H2JKP1</accession>
<dbReference type="AlphaFoldDB" id="A0A8H2JKP1"/>
<dbReference type="OrthoDB" id="79831at2"/>
<dbReference type="SMART" id="SM01040">
    <property type="entry name" value="Bro-N"/>
    <property type="match status" value="1"/>
</dbReference>
<evidence type="ECO:0000259" key="1">
    <source>
        <dbReference type="PROSITE" id="PS51750"/>
    </source>
</evidence>
<keyword evidence="3" id="KW-1185">Reference proteome</keyword>
<organism evidence="2 3">
    <name type="scientific">Colwellia ponticola</name>
    <dbReference type="NCBI Taxonomy" id="2304625"/>
    <lineage>
        <taxon>Bacteria</taxon>
        <taxon>Pseudomonadati</taxon>
        <taxon>Pseudomonadota</taxon>
        <taxon>Gammaproteobacteria</taxon>
        <taxon>Alteromonadales</taxon>
        <taxon>Colwelliaceae</taxon>
        <taxon>Colwellia</taxon>
    </lineage>
</organism>
<name>A0A8H2JKP1_9GAMM</name>